<keyword evidence="2" id="KW-0812">Transmembrane</keyword>
<name>A0A8B8A4A1_CRAVI</name>
<dbReference type="KEGG" id="cvn:111099175"/>
<feature type="domain" description="AMP-dependent synthetase/ligase" evidence="3">
    <location>
        <begin position="74"/>
        <end position="456"/>
    </location>
</feature>
<dbReference type="CDD" id="cd05941">
    <property type="entry name" value="MCS"/>
    <property type="match status" value="1"/>
</dbReference>
<dbReference type="Proteomes" id="UP000694844">
    <property type="component" value="Chromosome 5"/>
</dbReference>
<dbReference type="InterPro" id="IPR000873">
    <property type="entry name" value="AMP-dep_synth/lig_dom"/>
</dbReference>
<accession>A0A8B8A4A1</accession>
<dbReference type="PROSITE" id="PS00455">
    <property type="entry name" value="AMP_BINDING"/>
    <property type="match status" value="1"/>
</dbReference>
<sequence length="600" mass="68412">MKCLQFAKRFSNLPYQRLFPSSFRNDVLKSCIKPRAYHRGSSMLAVDKLDTFSYSMPTEFPSTHLIYKIPEYFHRTALVDSSDSYSYEFIYAKSVSLARRLYKAYPLKMDRTNVIAFFYDNNVNYVVMLLAIWMLGAVALPLNHAYPKEDLQYFLTDSMASILLTTQDHKEKAISFSHLGPIPVVYQSITCNKDFVFDRYSDLEFAIGEDWFLQKPALMIYTSGTTGKPKGVLLSHSNLLINVLGMIDAWKWVGNDKIIHTLPLNHVHGVVNALLTPLYCGATVYMMPKFDAKAVFERLLEKNEDNATIFMGVPTMYALMIKYYDETYGSASQETKNAIREHLQKMRLFVSGSAALPIPVLDKWREISGHTLLERYGMTEIGMALTNPYKGQRVPGAVGLPFRYVNFMIGEYNAYVKGEYEVIVEGNDEEVKVTEGKEGQEGELLIKGPNVFCGYWNAPHKTKDSFTSLDWFKTGDMALYEDGMVKMKGRLSVDVIKYGGYKINALEIEDILLRHPDIQECCVLGVSDITWGQQVAAIVALKHVGKTLTQDMLQEWAKDKLPKHKVPRIVKCVDKIPRNNMGKINKKELTTTYFGPKKEY</sequence>
<dbReference type="PANTHER" id="PTHR43201:SF8">
    <property type="entry name" value="ACYL-COA SYNTHETASE FAMILY MEMBER 3"/>
    <property type="match status" value="1"/>
</dbReference>
<evidence type="ECO:0000256" key="2">
    <source>
        <dbReference type="SAM" id="Phobius"/>
    </source>
</evidence>
<dbReference type="Gene3D" id="3.30.300.30">
    <property type="match status" value="1"/>
</dbReference>
<dbReference type="AlphaFoldDB" id="A0A8B8A4A1"/>
<dbReference type="OrthoDB" id="2962993at2759"/>
<evidence type="ECO:0000259" key="4">
    <source>
        <dbReference type="Pfam" id="PF13193"/>
    </source>
</evidence>
<dbReference type="Pfam" id="PF13193">
    <property type="entry name" value="AMP-binding_C"/>
    <property type="match status" value="1"/>
</dbReference>
<dbReference type="RefSeq" id="XP_022286292.1">
    <property type="nucleotide sequence ID" value="XM_022430584.1"/>
</dbReference>
<proteinExistence type="inferred from homology"/>
<gene>
    <name evidence="6" type="primary">LOC111099175</name>
</gene>
<dbReference type="GO" id="GO:0006631">
    <property type="term" value="P:fatty acid metabolic process"/>
    <property type="evidence" value="ECO:0007669"/>
    <property type="project" value="TreeGrafter"/>
</dbReference>
<organism evidence="5 6">
    <name type="scientific">Crassostrea virginica</name>
    <name type="common">Eastern oyster</name>
    <dbReference type="NCBI Taxonomy" id="6565"/>
    <lineage>
        <taxon>Eukaryota</taxon>
        <taxon>Metazoa</taxon>
        <taxon>Spiralia</taxon>
        <taxon>Lophotrochozoa</taxon>
        <taxon>Mollusca</taxon>
        <taxon>Bivalvia</taxon>
        <taxon>Autobranchia</taxon>
        <taxon>Pteriomorphia</taxon>
        <taxon>Ostreida</taxon>
        <taxon>Ostreoidea</taxon>
        <taxon>Ostreidae</taxon>
        <taxon>Crassostrea</taxon>
    </lineage>
</organism>
<evidence type="ECO:0000259" key="3">
    <source>
        <dbReference type="Pfam" id="PF00501"/>
    </source>
</evidence>
<evidence type="ECO:0000313" key="5">
    <source>
        <dbReference type="Proteomes" id="UP000694844"/>
    </source>
</evidence>
<evidence type="ECO:0000256" key="1">
    <source>
        <dbReference type="ARBA" id="ARBA00006432"/>
    </source>
</evidence>
<dbReference type="GO" id="GO:0031956">
    <property type="term" value="F:medium-chain fatty acid-CoA ligase activity"/>
    <property type="evidence" value="ECO:0007669"/>
    <property type="project" value="TreeGrafter"/>
</dbReference>
<dbReference type="InterPro" id="IPR025110">
    <property type="entry name" value="AMP-bd_C"/>
</dbReference>
<dbReference type="InterPro" id="IPR045851">
    <property type="entry name" value="AMP-bd_C_sf"/>
</dbReference>
<keyword evidence="2" id="KW-1133">Transmembrane helix</keyword>
<dbReference type="Gene3D" id="3.40.50.12780">
    <property type="entry name" value="N-terminal domain of ligase-like"/>
    <property type="match status" value="1"/>
</dbReference>
<evidence type="ECO:0000313" key="6">
    <source>
        <dbReference type="RefSeq" id="XP_022286292.1"/>
    </source>
</evidence>
<feature type="domain" description="AMP-binding enzyme C-terminal" evidence="4">
    <location>
        <begin position="507"/>
        <end position="583"/>
    </location>
</feature>
<keyword evidence="5" id="KW-1185">Reference proteome</keyword>
<dbReference type="PANTHER" id="PTHR43201">
    <property type="entry name" value="ACYL-COA SYNTHETASE"/>
    <property type="match status" value="1"/>
</dbReference>
<dbReference type="Pfam" id="PF00501">
    <property type="entry name" value="AMP-binding"/>
    <property type="match status" value="1"/>
</dbReference>
<comment type="similarity">
    <text evidence="1">Belongs to the ATP-dependent AMP-binding enzyme family.</text>
</comment>
<dbReference type="InterPro" id="IPR020845">
    <property type="entry name" value="AMP-binding_CS"/>
</dbReference>
<dbReference type="SUPFAM" id="SSF56801">
    <property type="entry name" value="Acetyl-CoA synthetase-like"/>
    <property type="match status" value="1"/>
</dbReference>
<dbReference type="GeneID" id="111099175"/>
<feature type="transmembrane region" description="Helical" evidence="2">
    <location>
        <begin position="123"/>
        <end position="142"/>
    </location>
</feature>
<protein>
    <submittedName>
        <fullName evidence="6">Acyl-CoA synthetase family member 3, mitochondrial-like</fullName>
    </submittedName>
</protein>
<keyword evidence="2" id="KW-0472">Membrane</keyword>
<dbReference type="InterPro" id="IPR042099">
    <property type="entry name" value="ANL_N_sf"/>
</dbReference>
<reference evidence="6" key="1">
    <citation type="submission" date="2025-08" db="UniProtKB">
        <authorList>
            <consortium name="RefSeq"/>
        </authorList>
    </citation>
    <scope>IDENTIFICATION</scope>
    <source>
        <tissue evidence="6">Whole sample</tissue>
    </source>
</reference>